<evidence type="ECO:0000256" key="1">
    <source>
        <dbReference type="ARBA" id="ARBA00022514"/>
    </source>
</evidence>
<accession>A0A9Q1G619</accession>
<reference evidence="3" key="1">
    <citation type="journal article" date="2023" name="Science">
        <title>Genome structures resolve the early diversification of teleost fishes.</title>
        <authorList>
            <person name="Parey E."/>
            <person name="Louis A."/>
            <person name="Montfort J."/>
            <person name="Bouchez O."/>
            <person name="Roques C."/>
            <person name="Iampietro C."/>
            <person name="Lluch J."/>
            <person name="Castinel A."/>
            <person name="Donnadieu C."/>
            <person name="Desvignes T."/>
            <person name="Floi Bucao C."/>
            <person name="Jouanno E."/>
            <person name="Wen M."/>
            <person name="Mejri S."/>
            <person name="Dirks R."/>
            <person name="Jansen H."/>
            <person name="Henkel C."/>
            <person name="Chen W.J."/>
            <person name="Zahm M."/>
            <person name="Cabau C."/>
            <person name="Klopp C."/>
            <person name="Thompson A.W."/>
            <person name="Robinson-Rechavi M."/>
            <person name="Braasch I."/>
            <person name="Lecointre G."/>
            <person name="Bobe J."/>
            <person name="Postlethwait J.H."/>
            <person name="Berthelot C."/>
            <person name="Roest Crollius H."/>
            <person name="Guiguen Y."/>
        </authorList>
    </citation>
    <scope>NUCLEOTIDE SEQUENCE</scope>
    <source>
        <strain evidence="3">WJC10195</strain>
    </source>
</reference>
<dbReference type="Gene3D" id="2.40.50.40">
    <property type="match status" value="1"/>
</dbReference>
<dbReference type="Pfam" id="PF00048">
    <property type="entry name" value="IL8"/>
    <property type="match status" value="1"/>
</dbReference>
<dbReference type="OrthoDB" id="8457630at2759"/>
<dbReference type="GO" id="GO:0008009">
    <property type="term" value="F:chemokine activity"/>
    <property type="evidence" value="ECO:0007669"/>
    <property type="project" value="InterPro"/>
</dbReference>
<feature type="domain" description="Chemokine interleukin-8-like" evidence="2">
    <location>
        <begin position="16"/>
        <end position="69"/>
    </location>
</feature>
<dbReference type="AlphaFoldDB" id="A0A9Q1G619"/>
<dbReference type="SUPFAM" id="SSF54117">
    <property type="entry name" value="Interleukin 8-like chemokines"/>
    <property type="match status" value="1"/>
</dbReference>
<dbReference type="GO" id="GO:0005615">
    <property type="term" value="C:extracellular space"/>
    <property type="evidence" value="ECO:0007669"/>
    <property type="project" value="UniProtKB-KW"/>
</dbReference>
<evidence type="ECO:0000313" key="4">
    <source>
        <dbReference type="Proteomes" id="UP001152622"/>
    </source>
</evidence>
<proteinExistence type="predicted"/>
<organism evidence="3 4">
    <name type="scientific">Synaphobranchus kaupii</name>
    <name type="common">Kaup's arrowtooth eel</name>
    <dbReference type="NCBI Taxonomy" id="118154"/>
    <lineage>
        <taxon>Eukaryota</taxon>
        <taxon>Metazoa</taxon>
        <taxon>Chordata</taxon>
        <taxon>Craniata</taxon>
        <taxon>Vertebrata</taxon>
        <taxon>Euteleostomi</taxon>
        <taxon>Actinopterygii</taxon>
        <taxon>Neopterygii</taxon>
        <taxon>Teleostei</taxon>
        <taxon>Anguilliformes</taxon>
        <taxon>Synaphobranchidae</taxon>
        <taxon>Synaphobranchus</taxon>
    </lineage>
</organism>
<gene>
    <name evidence="3" type="ORF">SKAU_G00064760</name>
</gene>
<protein>
    <recommendedName>
        <fullName evidence="2">Chemokine interleukin-8-like domain-containing protein</fullName>
    </recommendedName>
</protein>
<sequence length="80" mass="9069">MLLCTRVSCDSMKFNSCCTRTSSYPITTPITSCRFQRASHHCVNAVVFTSEGRHFCSYPRTPWVAIKVRALRRNGTACTF</sequence>
<dbReference type="GO" id="GO:0006955">
    <property type="term" value="P:immune response"/>
    <property type="evidence" value="ECO:0007669"/>
    <property type="project" value="InterPro"/>
</dbReference>
<dbReference type="Proteomes" id="UP001152622">
    <property type="component" value="Chromosome 2"/>
</dbReference>
<comment type="caution">
    <text evidence="3">The sequence shown here is derived from an EMBL/GenBank/DDBJ whole genome shotgun (WGS) entry which is preliminary data.</text>
</comment>
<dbReference type="EMBL" id="JAINUF010000002">
    <property type="protein sequence ID" value="KAJ8375896.1"/>
    <property type="molecule type" value="Genomic_DNA"/>
</dbReference>
<dbReference type="InterPro" id="IPR036048">
    <property type="entry name" value="Interleukin_8-like_sf"/>
</dbReference>
<evidence type="ECO:0000259" key="2">
    <source>
        <dbReference type="Pfam" id="PF00048"/>
    </source>
</evidence>
<dbReference type="InterPro" id="IPR001811">
    <property type="entry name" value="Chemokine_IL8-like_dom"/>
</dbReference>
<evidence type="ECO:0000313" key="3">
    <source>
        <dbReference type="EMBL" id="KAJ8375896.1"/>
    </source>
</evidence>
<keyword evidence="4" id="KW-1185">Reference proteome</keyword>
<keyword evidence="1" id="KW-0202">Cytokine</keyword>
<name>A0A9Q1G619_SYNKA</name>